<dbReference type="SMART" id="SM01019">
    <property type="entry name" value="B3"/>
    <property type="match status" value="1"/>
</dbReference>
<evidence type="ECO:0000256" key="5">
    <source>
        <dbReference type="ARBA" id="ARBA00023242"/>
    </source>
</evidence>
<dbReference type="PANTHER" id="PTHR31140:SF73">
    <property type="entry name" value="B3 DOMAIN-CONTAINING TRANSCRIPTION FACTOR FUS3"/>
    <property type="match status" value="1"/>
</dbReference>
<keyword evidence="3" id="KW-0238">DNA-binding</keyword>
<dbReference type="SUPFAM" id="SSF101936">
    <property type="entry name" value="DNA-binding pseudobarrel domain"/>
    <property type="match status" value="1"/>
</dbReference>
<dbReference type="Gene3D" id="2.40.330.10">
    <property type="entry name" value="DNA-binding pseudobarrel domain"/>
    <property type="match status" value="1"/>
</dbReference>
<dbReference type="AlphaFoldDB" id="A0AAD8HP81"/>
<dbReference type="Pfam" id="PF02362">
    <property type="entry name" value="B3"/>
    <property type="match status" value="1"/>
</dbReference>
<comment type="subcellular location">
    <subcellularLocation>
        <location evidence="1">Nucleus</location>
    </subcellularLocation>
</comment>
<dbReference type="EMBL" id="JAUIZM010000008">
    <property type="protein sequence ID" value="KAK1369837.1"/>
    <property type="molecule type" value="Genomic_DNA"/>
</dbReference>
<dbReference type="Proteomes" id="UP001237642">
    <property type="component" value="Unassembled WGS sequence"/>
</dbReference>
<gene>
    <name evidence="7" type="ORF">POM88_035929</name>
</gene>
<reference evidence="7" key="1">
    <citation type="submission" date="2023-02" db="EMBL/GenBank/DDBJ databases">
        <title>Genome of toxic invasive species Heracleum sosnowskyi carries increased number of genes despite the absence of recent whole-genome duplications.</title>
        <authorList>
            <person name="Schelkunov M."/>
            <person name="Shtratnikova V."/>
            <person name="Makarenko M."/>
            <person name="Klepikova A."/>
            <person name="Omelchenko D."/>
            <person name="Novikova G."/>
            <person name="Obukhova E."/>
            <person name="Bogdanov V."/>
            <person name="Penin A."/>
            <person name="Logacheva M."/>
        </authorList>
    </citation>
    <scope>NUCLEOTIDE SEQUENCE</scope>
    <source>
        <strain evidence="7">Hsosn_3</strain>
        <tissue evidence="7">Leaf</tissue>
    </source>
</reference>
<dbReference type="GO" id="GO:0003700">
    <property type="term" value="F:DNA-binding transcription factor activity"/>
    <property type="evidence" value="ECO:0007669"/>
    <property type="project" value="InterPro"/>
</dbReference>
<evidence type="ECO:0000256" key="2">
    <source>
        <dbReference type="ARBA" id="ARBA00023015"/>
    </source>
</evidence>
<comment type="caution">
    <text evidence="7">The sequence shown here is derived from an EMBL/GenBank/DDBJ whole genome shotgun (WGS) entry which is preliminary data.</text>
</comment>
<evidence type="ECO:0000256" key="4">
    <source>
        <dbReference type="ARBA" id="ARBA00023163"/>
    </source>
</evidence>
<keyword evidence="5" id="KW-0539">Nucleus</keyword>
<dbReference type="GO" id="GO:0003677">
    <property type="term" value="F:DNA binding"/>
    <property type="evidence" value="ECO:0007669"/>
    <property type="project" value="UniProtKB-KW"/>
</dbReference>
<dbReference type="GO" id="GO:0005634">
    <property type="term" value="C:nucleus"/>
    <property type="evidence" value="ECO:0007669"/>
    <property type="project" value="UniProtKB-SubCell"/>
</dbReference>
<dbReference type="PROSITE" id="PS50863">
    <property type="entry name" value="B3"/>
    <property type="match status" value="1"/>
</dbReference>
<evidence type="ECO:0000256" key="1">
    <source>
        <dbReference type="ARBA" id="ARBA00004123"/>
    </source>
</evidence>
<dbReference type="InterPro" id="IPR003340">
    <property type="entry name" value="B3_DNA-bd"/>
</dbReference>
<keyword evidence="4" id="KW-0804">Transcription</keyword>
<name>A0AAD8HP81_9APIA</name>
<evidence type="ECO:0000313" key="7">
    <source>
        <dbReference type="EMBL" id="KAK1369837.1"/>
    </source>
</evidence>
<accession>A0AAD8HP81</accession>
<protein>
    <submittedName>
        <fullName evidence="7">TF-B3 domain-containing protein</fullName>
    </submittedName>
</protein>
<dbReference type="InterPro" id="IPR015300">
    <property type="entry name" value="DNA-bd_pseudobarrel_sf"/>
</dbReference>
<keyword evidence="2" id="KW-0805">Transcription regulation</keyword>
<organism evidence="7 8">
    <name type="scientific">Heracleum sosnowskyi</name>
    <dbReference type="NCBI Taxonomy" id="360622"/>
    <lineage>
        <taxon>Eukaryota</taxon>
        <taxon>Viridiplantae</taxon>
        <taxon>Streptophyta</taxon>
        <taxon>Embryophyta</taxon>
        <taxon>Tracheophyta</taxon>
        <taxon>Spermatophyta</taxon>
        <taxon>Magnoliopsida</taxon>
        <taxon>eudicotyledons</taxon>
        <taxon>Gunneridae</taxon>
        <taxon>Pentapetalae</taxon>
        <taxon>asterids</taxon>
        <taxon>campanulids</taxon>
        <taxon>Apiales</taxon>
        <taxon>Apiaceae</taxon>
        <taxon>Apioideae</taxon>
        <taxon>apioid superclade</taxon>
        <taxon>Tordylieae</taxon>
        <taxon>Tordyliinae</taxon>
        <taxon>Heracleum</taxon>
    </lineage>
</organism>
<reference evidence="7" key="2">
    <citation type="submission" date="2023-05" db="EMBL/GenBank/DDBJ databases">
        <authorList>
            <person name="Schelkunov M.I."/>
        </authorList>
    </citation>
    <scope>NUCLEOTIDE SEQUENCE</scope>
    <source>
        <strain evidence="7">Hsosn_3</strain>
        <tissue evidence="7">Leaf</tissue>
    </source>
</reference>
<dbReference type="CDD" id="cd10017">
    <property type="entry name" value="B3_DNA"/>
    <property type="match status" value="1"/>
</dbReference>
<evidence type="ECO:0000256" key="3">
    <source>
        <dbReference type="ARBA" id="ARBA00023125"/>
    </source>
</evidence>
<evidence type="ECO:0000313" key="8">
    <source>
        <dbReference type="Proteomes" id="UP001237642"/>
    </source>
</evidence>
<evidence type="ECO:0000259" key="6">
    <source>
        <dbReference type="PROSITE" id="PS50863"/>
    </source>
</evidence>
<sequence length="262" mass="29735">MNTEVIKQSNLKFLFQKQLQNSDVNNLKRMVIPKKAAEAYLPKLDKKGGTYIEMIDIDGSHIWNFIYRFWPNNKSRMYILENTGEFVNKHQLSSGDLVLVYQDRESKEYVIEARKTLHNILNDVPKRKTVRKHSCKASAQRQAVDDTPMNDVPAVAAPTSGVAENLPMRLESTDRATNEIQLMANAANGMQLLDYGLEAYNPSGNIDNVLNLPNQNDNSSLIYNDPDFPSDYLFNMWEPGASSTQPIPSFQNLCFDDILKGL</sequence>
<keyword evidence="8" id="KW-1185">Reference proteome</keyword>
<dbReference type="PANTHER" id="PTHR31140">
    <property type="entry name" value="B3 DOMAIN-CONTAINING TRANSCRIPTION FACTOR ABI3"/>
    <property type="match status" value="1"/>
</dbReference>
<feature type="domain" description="TF-B3" evidence="6">
    <location>
        <begin position="15"/>
        <end position="117"/>
    </location>
</feature>
<proteinExistence type="predicted"/>
<dbReference type="InterPro" id="IPR044800">
    <property type="entry name" value="LEC2-like"/>
</dbReference>